<dbReference type="InterPro" id="IPR012337">
    <property type="entry name" value="RNaseH-like_sf"/>
</dbReference>
<keyword evidence="1" id="KW-0175">Coiled coil</keyword>
<feature type="region of interest" description="Disordered" evidence="2">
    <location>
        <begin position="215"/>
        <end position="283"/>
    </location>
</feature>
<dbReference type="Gene3D" id="3.30.420.10">
    <property type="entry name" value="Ribonuclease H-like superfamily/Ribonuclease H"/>
    <property type="match status" value="1"/>
</dbReference>
<sequence length="2459" mass="274854">MVGSQEVVQAGKGKEAAAAAAYGKLSKDDPLKQHYEALWPELAAAKPPADQPVVGFKAVEAAARRLDKLQKKVRSAGEQVESAQQYLAESERKLREAMEASIAAEDEFDKLKATVGKQEVPAEPAAEKPTLAALLEQFEHEPDDFHKWSEPDKEVWRAAKAKGERMAQTVKEHEEETAKHLRLLEEETARHQEQLRQLEQALRQQGQLLRLRLTAPRQLPNQKQVQQNMTKQRNAELEWRPTSRRRERRSRRPGAPRQSSTQKGKVTTQQGSRPKASTKKARRPCHIDFFNVTTWGPQAQGYLVETNDTKDRDIIGIAEHHLRQPAQIGKARAALRRKGMHSYWTKARPGEGEGTRGGTCAITRGSLDVQDRIAGFDEHYLHEDGSDVTVVISNLHKVRLAAAFVYLECGTGFGERNVDILCDLREKMAVWGGPWAALGDFNMTPSELNNSIWPRVLNAQVAAAEDGAPTCFPAGGEARCMDFALISQGLAPYFDQLELLRTVPWKPHIGIRLKLRGRPLKLKGRVLRRPAAIKPPVAVERMPKSRAACRRAARGGQEAMRRRQQALAEAGCDQEGNDMEPVPQLYYDKEVQHVIPDELWQATSERVSLRVYDELPQHLQRTVVGKMMERDMLDLGQQYDHFASTLELSLCESIGIPEEDRGRHLGHSRPPSYASVSIKDTVTSTPWAGVERKIHAWWAEISSLVRQLSHHDARAQEAAASRQGKTQARPDEDSGGGQGPLELEHGPVISGSQEGRNTMDIQDHDPFEDEEECLEYRQEIADQENSDGYHQYIEGQQASLESSQTARRRAAGPVSHPPAGRSTMDDQDHDPFEEEEDRFQNRQETADQEDCDGYHQRIEGQLDGNGYGQSQNQAPPSPEADEQRDMGLPPTDPWNDDQHQREREDYVAMRDDLEYWAAIWMDNLVQLPTDNSNWMQICVPFLETILGGGGNNGMVRLLRRWYQQTQQHINTRQQLAQQLNQPDPGRPNDEGAAKDQQQALLADLHAIAEGALVDPGTISRVAEEVKSMAKLLTKAVKKAYIHWVHDATAGSAKMAHAYTKAAERSHLEDILEHEGQVINHPQQLVDLRKEAWQRRWTRDAQKAERIQEALAKLRKAALAQENALEPISKDIIGSIIQHLKSNAGQGADWWRAPELKAMGAQGLEDFVQCLTSCEQRAAWPWQFYLVLELLLGKKPGIGGERPIGLMPMPCRIWSAARRPIVATWSKAAAGFWDTAVAGSSALRVAMHRLMRAEAATEMGFHAAGVFYDAANFYDNIGLDQLIEKASALQYPLLPLAMAVQMYLAPRAIMAHSLFSDIFEPANSMVAGCGQAVDLTRPLLYGILDAAHRHHIFVVMQQYLDDLALQVEGARRQVIDQIKHVAALVHDGFKQLAIPISVKTAVVASDKDLQAEAASILDSLGTPYKQPGVVRDLGVETSLGKQLRRPTHAARQAKAKQRVAKLRDLAKTDARGAAKVYAAGAYCQQAWDLPAHGITPTEAKLVRATEAALLTGGHKAGRCTSTILLIQRGMQEAVTRAIGDQIKQFWLTVVDHPTELKRYQRGWLLLYAKLGALEPNRRWQQVKGPMAGVIVQLLGLGWIPRRLDSWISPAGDEWAYKPDDIPHFGALLHEVQQSAQQQLWQQAAGHRSGEGLQAGGDLYQLQRHLRRRRRKGQHAEAVMLETIAVAGIWTRERRRAANLNQEGDDTCARCGEAIETEEHRYYACPANAEIGHSNDTDLAKKAKDALDQRQDLHFWLRGIPPAAWAAKVDPDEDAAKAAQIFCTSEEAQAAAQSGHKVRADYVFTDGSGGAGETARDPRLRRCGWAVVAFRFDEQGRPQEVAARHGTIRAPHTVPRAELTAMSKAIGYTTAATARGLNIVSDCKYALDALKQIQDPEDLDYRSTNYDLWLQTKQQLQNSTDTIMGHHIPSHLIEHPTELERWNGPTWWVIGNEMADKYAGWGAEHGALDPAIIVQQQIRDQITMAVQNRLLATNMAAMVEDPNKAPQRPKAKRRKPQTARDRAAQQGHDLRKLHPRWWCATCRSGPAKGQSIRDWLAETGKCLGKYGGHQDQHGNVRLDFKAVQIGTQVVHGSHKTQYTHGWLWCEKCGGTSYLGDHKSRIVAGVARKLARPCQPPTAAGRRVMENMQRGKLPRGAKPAADPADEGLDEITMPGGFKLGLSSDEVIDLDGDSSEAGDPQPAPQQPPSHPYSVVHASLRLVDHMEGYAELWMNMVNQEVWDDMDDWMEHCVPYLLTITNVGGRTDTQEQTRAVTVQEIQQIKDFCEEVWRNTHRTRRRLMTRMLTLPHGTWQQAARVHMDAFHNRRNNIIAHSIPSSERRPLPRTAEASREWSPENLDDDDSTPDSEAPELEGEPSSQEMETMAGPDQRHDANSLMQTAVQVAVTLTKPVGPDLMKFVSEADEAGLLHPRLRHNKGEADQDPEQEVAWLERNRLEQLMQSLA</sequence>
<feature type="region of interest" description="Disordered" evidence="2">
    <location>
        <begin position="2327"/>
        <end position="2386"/>
    </location>
</feature>
<organism evidence="4 5">
    <name type="scientific">Prorocentrum cordatum</name>
    <dbReference type="NCBI Taxonomy" id="2364126"/>
    <lineage>
        <taxon>Eukaryota</taxon>
        <taxon>Sar</taxon>
        <taxon>Alveolata</taxon>
        <taxon>Dinophyceae</taxon>
        <taxon>Prorocentrales</taxon>
        <taxon>Prorocentraceae</taxon>
        <taxon>Prorocentrum</taxon>
    </lineage>
</organism>
<dbReference type="PROSITE" id="PS50879">
    <property type="entry name" value="RNASE_H_1"/>
    <property type="match status" value="1"/>
</dbReference>
<evidence type="ECO:0000313" key="4">
    <source>
        <dbReference type="EMBL" id="CAK0902722.1"/>
    </source>
</evidence>
<accession>A0ABN9XVM8</accession>
<feature type="coiled-coil region" evidence="1">
    <location>
        <begin position="170"/>
        <end position="208"/>
    </location>
</feature>
<reference evidence="4" key="1">
    <citation type="submission" date="2023-10" db="EMBL/GenBank/DDBJ databases">
        <authorList>
            <person name="Chen Y."/>
            <person name="Shah S."/>
            <person name="Dougan E. K."/>
            <person name="Thang M."/>
            <person name="Chan C."/>
        </authorList>
    </citation>
    <scope>NUCLEOTIDE SEQUENCE [LARGE SCALE GENOMIC DNA]</scope>
</reference>
<feature type="compositionally biased region" description="Basic and acidic residues" evidence="2">
    <location>
        <begin position="2016"/>
        <end position="2025"/>
    </location>
</feature>
<proteinExistence type="predicted"/>
<dbReference type="SUPFAM" id="SSF56219">
    <property type="entry name" value="DNase I-like"/>
    <property type="match status" value="1"/>
</dbReference>
<evidence type="ECO:0000256" key="2">
    <source>
        <dbReference type="SAM" id="MobiDB-lite"/>
    </source>
</evidence>
<name>A0ABN9XVM8_9DINO</name>
<gene>
    <name evidence="4" type="ORF">PCOR1329_LOCUS79230</name>
</gene>
<feature type="compositionally biased region" description="Pro residues" evidence="2">
    <location>
        <begin position="2197"/>
        <end position="2206"/>
    </location>
</feature>
<feature type="compositionally biased region" description="Basic residues" evidence="2">
    <location>
        <begin position="242"/>
        <end position="254"/>
    </location>
</feature>
<evidence type="ECO:0000259" key="3">
    <source>
        <dbReference type="PROSITE" id="PS50879"/>
    </source>
</evidence>
<comment type="caution">
    <text evidence="4">The sequence shown here is derived from an EMBL/GenBank/DDBJ whole genome shotgun (WGS) entry which is preliminary data.</text>
</comment>
<feature type="compositionally biased region" description="Polar residues" evidence="2">
    <location>
        <begin position="261"/>
        <end position="272"/>
    </location>
</feature>
<feature type="region of interest" description="Disordered" evidence="2">
    <location>
        <begin position="1997"/>
        <end position="2025"/>
    </location>
</feature>
<feature type="compositionally biased region" description="Polar residues" evidence="2">
    <location>
        <begin position="219"/>
        <end position="232"/>
    </location>
</feature>
<dbReference type="InterPro" id="IPR036691">
    <property type="entry name" value="Endo/exonu/phosph_ase_sf"/>
</dbReference>
<feature type="region of interest" description="Disordered" evidence="2">
    <location>
        <begin position="797"/>
        <end position="900"/>
    </location>
</feature>
<feature type="region of interest" description="Disordered" evidence="2">
    <location>
        <begin position="712"/>
        <end position="763"/>
    </location>
</feature>
<evidence type="ECO:0000256" key="1">
    <source>
        <dbReference type="SAM" id="Coils"/>
    </source>
</evidence>
<feature type="coiled-coil region" evidence="1">
    <location>
        <begin position="59"/>
        <end position="114"/>
    </location>
</feature>
<feature type="compositionally biased region" description="Basic and acidic residues" evidence="2">
    <location>
        <begin position="2334"/>
        <end position="2350"/>
    </location>
</feature>
<dbReference type="Gene3D" id="3.60.10.10">
    <property type="entry name" value="Endonuclease/exonuclease/phosphatase"/>
    <property type="match status" value="1"/>
</dbReference>
<dbReference type="InterPro" id="IPR002156">
    <property type="entry name" value="RNaseH_domain"/>
</dbReference>
<dbReference type="InterPro" id="IPR036397">
    <property type="entry name" value="RNaseH_sf"/>
</dbReference>
<dbReference type="EMBL" id="CAUYUJ010021104">
    <property type="protein sequence ID" value="CAK0902722.1"/>
    <property type="molecule type" value="Genomic_DNA"/>
</dbReference>
<feature type="compositionally biased region" description="Polar residues" evidence="2">
    <location>
        <begin position="750"/>
        <end position="760"/>
    </location>
</feature>
<feature type="compositionally biased region" description="Acidic residues" evidence="2">
    <location>
        <begin position="2353"/>
        <end position="2370"/>
    </location>
</feature>
<dbReference type="SUPFAM" id="SSF53098">
    <property type="entry name" value="Ribonuclease H-like"/>
    <property type="match status" value="1"/>
</dbReference>
<feature type="compositionally biased region" description="Basic residues" evidence="2">
    <location>
        <begin position="2005"/>
        <end position="2015"/>
    </location>
</feature>
<evidence type="ECO:0000313" key="5">
    <source>
        <dbReference type="Proteomes" id="UP001189429"/>
    </source>
</evidence>
<feature type="domain" description="RNase H type-1" evidence="3">
    <location>
        <begin position="1795"/>
        <end position="1962"/>
    </location>
</feature>
<protein>
    <recommendedName>
        <fullName evidence="3">RNase H type-1 domain-containing protein</fullName>
    </recommendedName>
</protein>
<feature type="non-terminal residue" evidence="4">
    <location>
        <position position="2459"/>
    </location>
</feature>
<feature type="region of interest" description="Disordered" evidence="2">
    <location>
        <begin position="2185"/>
        <end position="2208"/>
    </location>
</feature>
<dbReference type="Pfam" id="PF00075">
    <property type="entry name" value="RNase_H"/>
    <property type="match status" value="1"/>
</dbReference>
<dbReference type="Proteomes" id="UP001189429">
    <property type="component" value="Unassembled WGS sequence"/>
</dbReference>
<keyword evidence="5" id="KW-1185">Reference proteome</keyword>
<feature type="region of interest" description="Disordered" evidence="2">
    <location>
        <begin position="2148"/>
        <end position="2171"/>
    </location>
</feature>